<reference evidence="5 6" key="1">
    <citation type="journal article" date="2011" name="Science">
        <title>The ecoresponsive genome of Daphnia pulex.</title>
        <authorList>
            <person name="Colbourne J.K."/>
            <person name="Pfrender M.E."/>
            <person name="Gilbert D."/>
            <person name="Thomas W.K."/>
            <person name="Tucker A."/>
            <person name="Oakley T.H."/>
            <person name="Tokishita S."/>
            <person name="Aerts A."/>
            <person name="Arnold G.J."/>
            <person name="Basu M.K."/>
            <person name="Bauer D.J."/>
            <person name="Caceres C.E."/>
            <person name="Carmel L."/>
            <person name="Casola C."/>
            <person name="Choi J.H."/>
            <person name="Detter J.C."/>
            <person name="Dong Q."/>
            <person name="Dusheyko S."/>
            <person name="Eads B.D."/>
            <person name="Frohlich T."/>
            <person name="Geiler-Samerotte K.A."/>
            <person name="Gerlach D."/>
            <person name="Hatcher P."/>
            <person name="Jogdeo S."/>
            <person name="Krijgsveld J."/>
            <person name="Kriventseva E.V."/>
            <person name="Kultz D."/>
            <person name="Laforsch C."/>
            <person name="Lindquist E."/>
            <person name="Lopez J."/>
            <person name="Manak J.R."/>
            <person name="Muller J."/>
            <person name="Pangilinan J."/>
            <person name="Patwardhan R.P."/>
            <person name="Pitluck S."/>
            <person name="Pritham E.J."/>
            <person name="Rechtsteiner A."/>
            <person name="Rho M."/>
            <person name="Rogozin I.B."/>
            <person name="Sakarya O."/>
            <person name="Salamov A."/>
            <person name="Schaack S."/>
            <person name="Shapiro H."/>
            <person name="Shiga Y."/>
            <person name="Skalitzky C."/>
            <person name="Smith Z."/>
            <person name="Souvorov A."/>
            <person name="Sung W."/>
            <person name="Tang Z."/>
            <person name="Tsuchiya D."/>
            <person name="Tu H."/>
            <person name="Vos H."/>
            <person name="Wang M."/>
            <person name="Wolf Y.I."/>
            <person name="Yamagata H."/>
            <person name="Yamada T."/>
            <person name="Ye Y."/>
            <person name="Shaw J.R."/>
            <person name="Andrews J."/>
            <person name="Crease T.J."/>
            <person name="Tang H."/>
            <person name="Lucas S.M."/>
            <person name="Robertson H.M."/>
            <person name="Bork P."/>
            <person name="Koonin E.V."/>
            <person name="Zdobnov E.M."/>
            <person name="Grigoriev I.V."/>
            <person name="Lynch M."/>
            <person name="Boore J.L."/>
        </authorList>
    </citation>
    <scope>NUCLEOTIDE SEQUENCE [LARGE SCALE GENOMIC DNA]</scope>
</reference>
<feature type="region of interest" description="Disordered" evidence="2">
    <location>
        <begin position="905"/>
        <end position="938"/>
    </location>
</feature>
<evidence type="ECO:0000313" key="5">
    <source>
        <dbReference type="EMBL" id="EFX77175.1"/>
    </source>
</evidence>
<dbReference type="OrthoDB" id="6510177at2759"/>
<keyword evidence="3" id="KW-0472">Membrane</keyword>
<feature type="transmembrane region" description="Helical" evidence="3">
    <location>
        <begin position="505"/>
        <end position="528"/>
    </location>
</feature>
<dbReference type="PANTHER" id="PTHR10796:SF130">
    <property type="entry name" value="PATCHED DOMAIN-CONTAINING PROTEIN 3-LIKE PROTEIN"/>
    <property type="match status" value="1"/>
</dbReference>
<dbReference type="KEGG" id="dpx:DAPPUDRAFT_321718"/>
<dbReference type="InterPro" id="IPR051697">
    <property type="entry name" value="Patched_domain-protein"/>
</dbReference>
<evidence type="ECO:0000313" key="6">
    <source>
        <dbReference type="Proteomes" id="UP000000305"/>
    </source>
</evidence>
<dbReference type="PROSITE" id="PS50156">
    <property type="entry name" value="SSD"/>
    <property type="match status" value="1"/>
</dbReference>
<feature type="transmembrane region" description="Helical" evidence="3">
    <location>
        <begin position="365"/>
        <end position="385"/>
    </location>
</feature>
<feature type="transmembrane region" description="Helical" evidence="3">
    <location>
        <begin position="867"/>
        <end position="890"/>
    </location>
</feature>
<dbReference type="FunCoup" id="E9GTP0">
    <property type="interactions" value="1"/>
</dbReference>
<feature type="transmembrane region" description="Helical" evidence="3">
    <location>
        <begin position="428"/>
        <end position="452"/>
    </location>
</feature>
<dbReference type="OMA" id="NTESHIF"/>
<feature type="domain" description="SSD" evidence="4">
    <location>
        <begin position="368"/>
        <end position="528"/>
    </location>
</feature>
<protein>
    <recommendedName>
        <fullName evidence="4">SSD domain-containing protein</fullName>
    </recommendedName>
</protein>
<feature type="transmembrane region" description="Helical" evidence="3">
    <location>
        <begin position="397"/>
        <end position="422"/>
    </location>
</feature>
<evidence type="ECO:0000256" key="2">
    <source>
        <dbReference type="SAM" id="MobiDB-lite"/>
    </source>
</evidence>
<name>E9GTP0_DAPPU</name>
<dbReference type="SUPFAM" id="SSF82866">
    <property type="entry name" value="Multidrug efflux transporter AcrB transmembrane domain"/>
    <property type="match status" value="2"/>
</dbReference>
<feature type="transmembrane region" description="Helical" evidence="3">
    <location>
        <begin position="748"/>
        <end position="767"/>
    </location>
</feature>
<dbReference type="Pfam" id="PF12349">
    <property type="entry name" value="Sterol-sensing"/>
    <property type="match status" value="1"/>
</dbReference>
<keyword evidence="6" id="KW-1185">Reference proteome</keyword>
<dbReference type="InterPro" id="IPR000731">
    <property type="entry name" value="SSD"/>
</dbReference>
<dbReference type="PANTHER" id="PTHR10796">
    <property type="entry name" value="PATCHED-RELATED"/>
    <property type="match status" value="1"/>
</dbReference>
<dbReference type="InParanoid" id="E9GTP0"/>
<dbReference type="InterPro" id="IPR053958">
    <property type="entry name" value="HMGCR/SNAP/NPC1-like_SSD"/>
</dbReference>
<feature type="transmembrane region" description="Helical" evidence="3">
    <location>
        <begin position="30"/>
        <end position="51"/>
    </location>
</feature>
<evidence type="ECO:0000259" key="4">
    <source>
        <dbReference type="PROSITE" id="PS50156"/>
    </source>
</evidence>
<organism evidence="5 6">
    <name type="scientific">Daphnia pulex</name>
    <name type="common">Water flea</name>
    <dbReference type="NCBI Taxonomy" id="6669"/>
    <lineage>
        <taxon>Eukaryota</taxon>
        <taxon>Metazoa</taxon>
        <taxon>Ecdysozoa</taxon>
        <taxon>Arthropoda</taxon>
        <taxon>Crustacea</taxon>
        <taxon>Branchiopoda</taxon>
        <taxon>Diplostraca</taxon>
        <taxon>Cladocera</taxon>
        <taxon>Anomopoda</taxon>
        <taxon>Daphniidae</taxon>
        <taxon>Daphnia</taxon>
    </lineage>
</organism>
<dbReference type="Gene3D" id="1.20.1640.10">
    <property type="entry name" value="Multidrug efflux transporter AcrB transmembrane domain"/>
    <property type="match status" value="2"/>
</dbReference>
<feature type="transmembrane region" description="Helical" evidence="3">
    <location>
        <begin position="473"/>
        <end position="493"/>
    </location>
</feature>
<sequence length="962" mass="107664">MLRESRGQWRNLKFGSTIDRLGYVVGRHPWFTIGLCLLLIVTLGGGLFFWVEEHDSVALWSTYDSVARRNSEWVNRHFSDDVRYESVIVAAQNNILRPDVLILLAEMDLAVRNLSTADGHQWNNLCFRFGKTLKRHEHNNQGHNRRRRRRHISNNDTSVAASFNHHPHYSHYSQHSVVVNRTDEAEEEEEDDEWDVGDLSKLDFSQVFANDEGDYDSSSVSGGGFLGRRAQHLVNLLAQPDDCLVRNILQIWDSDLDRIKSLDQRQILADVNAALIQGNDQGDPVNSLEFLVSDVRRDGNGSIYHVGATMMTWLLDNNPKNASIYTLWEKDFIHQTLHSNLTIPEDVHLYSLASSSYVEGIAEAVTSNFTVLMMGFSLIIFYFSFAMGRFNWIEQRVVLSIVGVSVVAQAILASYGLCFYLGVQYGPIHPIIPFLLLGIGVDDMFVIIQALDNLSVEEKQLPIPERMARAMKHAGVSITVTSVTDIAAFAIGATTSMPALRSFCINAMSGILMLFVLEVTFFVALTVLDERRKERYRIGCCFQPKTENWQPAPCSQRDLLKLFFERFYGPFLLRTPVKVFVMIMTAALVSVNIWGIFQLEQNFDPNWYLNEHSYPSEYFNAMRLYFPESGERASVYTVEFPDDEPTFKELVQEYLFSPEGRHHLQDLKVEGSILDLEGNFNITVELGSRARFHHLSLKNASAKNKALESIAALSNDVVFGDDVDLSSPIIFTHSYIEWEANRVISSELIRNLCLTMAAVVSVTLILISDLVTVFWVFTCIAFTLIDLLGLMYYWGLTVEISSSIIVIQATGLAIDYSAHIGHTFTTIRGSKSTRAKATLTRMGPAVWNGGFSTFLAFVLLVNTESHIFTTFFKLFFGVVVFGLFHGLAYLPVVLSCLGPDEAGGSGSGAASGSSDSISTEFSSSPSSNSSDSSASTPIQKKQSSISALALDNPIFISDIQNV</sequence>
<proteinExistence type="inferred from homology"/>
<dbReference type="AlphaFoldDB" id="E9GTP0"/>
<evidence type="ECO:0000256" key="1">
    <source>
        <dbReference type="ARBA" id="ARBA00005585"/>
    </source>
</evidence>
<gene>
    <name evidence="5" type="ORF">DAPPUDRAFT_321718</name>
</gene>
<dbReference type="EMBL" id="GL732564">
    <property type="protein sequence ID" value="EFX77175.1"/>
    <property type="molecule type" value="Genomic_DNA"/>
</dbReference>
<accession>E9GTP0</accession>
<feature type="compositionally biased region" description="Low complexity" evidence="2">
    <location>
        <begin position="910"/>
        <end position="935"/>
    </location>
</feature>
<comment type="similarity">
    <text evidence="1">Belongs to the patched family.</text>
</comment>
<dbReference type="PhylomeDB" id="E9GTP0"/>
<feature type="transmembrane region" description="Helical" evidence="3">
    <location>
        <begin position="774"/>
        <end position="794"/>
    </location>
</feature>
<feature type="transmembrane region" description="Helical" evidence="3">
    <location>
        <begin position="800"/>
        <end position="818"/>
    </location>
</feature>
<dbReference type="GO" id="GO:0016020">
    <property type="term" value="C:membrane"/>
    <property type="evidence" value="ECO:0000318"/>
    <property type="project" value="GO_Central"/>
</dbReference>
<dbReference type="eggNOG" id="KOG1934">
    <property type="taxonomic scope" value="Eukaryota"/>
</dbReference>
<dbReference type="Proteomes" id="UP000000305">
    <property type="component" value="Unassembled WGS sequence"/>
</dbReference>
<keyword evidence="3" id="KW-0812">Transmembrane</keyword>
<feature type="transmembrane region" description="Helical" evidence="3">
    <location>
        <begin position="839"/>
        <end position="861"/>
    </location>
</feature>
<keyword evidence="3" id="KW-1133">Transmembrane helix</keyword>
<dbReference type="HOGENOM" id="CLU_002359_4_0_1"/>
<evidence type="ECO:0000256" key="3">
    <source>
        <dbReference type="SAM" id="Phobius"/>
    </source>
</evidence>